<name>A0AAD7D213_MYCRO</name>
<dbReference type="AlphaFoldDB" id="A0AAD7D213"/>
<dbReference type="EMBL" id="JARKIE010000151">
    <property type="protein sequence ID" value="KAJ7675211.1"/>
    <property type="molecule type" value="Genomic_DNA"/>
</dbReference>
<organism evidence="1 2">
    <name type="scientific">Mycena rosella</name>
    <name type="common">Pink bonnet</name>
    <name type="synonym">Agaricus rosellus</name>
    <dbReference type="NCBI Taxonomy" id="1033263"/>
    <lineage>
        <taxon>Eukaryota</taxon>
        <taxon>Fungi</taxon>
        <taxon>Dikarya</taxon>
        <taxon>Basidiomycota</taxon>
        <taxon>Agaricomycotina</taxon>
        <taxon>Agaricomycetes</taxon>
        <taxon>Agaricomycetidae</taxon>
        <taxon>Agaricales</taxon>
        <taxon>Marasmiineae</taxon>
        <taxon>Mycenaceae</taxon>
        <taxon>Mycena</taxon>
    </lineage>
</organism>
<accession>A0AAD7D213</accession>
<sequence length="87" mass="9672">MPAVTRLVLWPPALRRLGRALPRHRHRHYAVDEWLADPRNAVGMSVTHIGAADGGRPGNVNTLPGRLPCMVLKQHGMSVTHRGVHYD</sequence>
<gene>
    <name evidence="1" type="ORF">B0H17DRAFT_1081446</name>
</gene>
<dbReference type="Proteomes" id="UP001221757">
    <property type="component" value="Unassembled WGS sequence"/>
</dbReference>
<protein>
    <submittedName>
        <fullName evidence="1">Uncharacterized protein</fullName>
    </submittedName>
</protein>
<evidence type="ECO:0000313" key="1">
    <source>
        <dbReference type="EMBL" id="KAJ7675211.1"/>
    </source>
</evidence>
<evidence type="ECO:0000313" key="2">
    <source>
        <dbReference type="Proteomes" id="UP001221757"/>
    </source>
</evidence>
<comment type="caution">
    <text evidence="1">The sequence shown here is derived from an EMBL/GenBank/DDBJ whole genome shotgun (WGS) entry which is preliminary data.</text>
</comment>
<keyword evidence="2" id="KW-1185">Reference proteome</keyword>
<proteinExistence type="predicted"/>
<reference evidence="1" key="1">
    <citation type="submission" date="2023-03" db="EMBL/GenBank/DDBJ databases">
        <title>Massive genome expansion in bonnet fungi (Mycena s.s.) driven by repeated elements and novel gene families across ecological guilds.</title>
        <authorList>
            <consortium name="Lawrence Berkeley National Laboratory"/>
            <person name="Harder C.B."/>
            <person name="Miyauchi S."/>
            <person name="Viragh M."/>
            <person name="Kuo A."/>
            <person name="Thoen E."/>
            <person name="Andreopoulos B."/>
            <person name="Lu D."/>
            <person name="Skrede I."/>
            <person name="Drula E."/>
            <person name="Henrissat B."/>
            <person name="Morin E."/>
            <person name="Kohler A."/>
            <person name="Barry K."/>
            <person name="LaButti K."/>
            <person name="Morin E."/>
            <person name="Salamov A."/>
            <person name="Lipzen A."/>
            <person name="Mereny Z."/>
            <person name="Hegedus B."/>
            <person name="Baldrian P."/>
            <person name="Stursova M."/>
            <person name="Weitz H."/>
            <person name="Taylor A."/>
            <person name="Grigoriev I.V."/>
            <person name="Nagy L.G."/>
            <person name="Martin F."/>
            <person name="Kauserud H."/>
        </authorList>
    </citation>
    <scope>NUCLEOTIDE SEQUENCE</scope>
    <source>
        <strain evidence="1">CBHHK067</strain>
    </source>
</reference>